<proteinExistence type="predicted"/>
<feature type="non-terminal residue" evidence="1">
    <location>
        <position position="158"/>
    </location>
</feature>
<name>A0A383EXE9_9ZZZZ</name>
<accession>A0A383EXE9</accession>
<organism evidence="1">
    <name type="scientific">marine metagenome</name>
    <dbReference type="NCBI Taxonomy" id="408172"/>
    <lineage>
        <taxon>unclassified sequences</taxon>
        <taxon>metagenomes</taxon>
        <taxon>ecological metagenomes</taxon>
    </lineage>
</organism>
<dbReference type="EMBL" id="UINC01229178">
    <property type="protein sequence ID" value="SVE60788.1"/>
    <property type="molecule type" value="Genomic_DNA"/>
</dbReference>
<evidence type="ECO:0000313" key="1">
    <source>
        <dbReference type="EMBL" id="SVE60788.1"/>
    </source>
</evidence>
<reference evidence="1" key="1">
    <citation type="submission" date="2018-05" db="EMBL/GenBank/DDBJ databases">
        <authorList>
            <person name="Lanie J.A."/>
            <person name="Ng W.-L."/>
            <person name="Kazmierczak K.M."/>
            <person name="Andrzejewski T.M."/>
            <person name="Davidsen T.M."/>
            <person name="Wayne K.J."/>
            <person name="Tettelin H."/>
            <person name="Glass J.I."/>
            <person name="Rusch D."/>
            <person name="Podicherti R."/>
            <person name="Tsui H.-C.T."/>
            <person name="Winkler M.E."/>
        </authorList>
    </citation>
    <scope>NUCLEOTIDE SEQUENCE</scope>
</reference>
<protein>
    <submittedName>
        <fullName evidence="1">Uncharacterized protein</fullName>
    </submittedName>
</protein>
<dbReference type="AlphaFoldDB" id="A0A383EXE9"/>
<sequence>MRELDSKKSALTASNKVCAVLPLSSPANSGSIADWYLKKICGIPFLIRNIFNIQRAGINSLIIYIRSEDPSLYRKLHDEKKISAKIIFETDISKIKQATKNHSILILSGERLYTKNEIESGIIFTKQSEKSLTHPIDRENMTETISQISLGKKISFAQ</sequence>
<gene>
    <name evidence="1" type="ORF">METZ01_LOCUS513642</name>
</gene>